<evidence type="ECO:0000313" key="2">
    <source>
        <dbReference type="Proteomes" id="UP001154282"/>
    </source>
</evidence>
<dbReference type="AlphaFoldDB" id="A0AAV0R5A1"/>
<reference evidence="1" key="1">
    <citation type="submission" date="2022-08" db="EMBL/GenBank/DDBJ databases">
        <authorList>
            <person name="Gutierrez-Valencia J."/>
        </authorList>
    </citation>
    <scope>NUCLEOTIDE SEQUENCE</scope>
</reference>
<dbReference type="Proteomes" id="UP001154282">
    <property type="component" value="Unassembled WGS sequence"/>
</dbReference>
<sequence length="108" mass="12385">MLEPDASSGSYSALCLDQSFPLFLPTSPQLHDGGLSLSSLWSPDRVFSFFWPWLLPTKGQPRKLLRFLSCLSSWLRHSQVYIAREIATGEIVALMKIRMDKREREREG</sequence>
<dbReference type="EMBL" id="CAMGYJ010000010">
    <property type="protein sequence ID" value="CAI0551523.1"/>
    <property type="molecule type" value="Genomic_DNA"/>
</dbReference>
<name>A0AAV0R5A1_9ROSI</name>
<comment type="caution">
    <text evidence="1">The sequence shown here is derived from an EMBL/GenBank/DDBJ whole genome shotgun (WGS) entry which is preliminary data.</text>
</comment>
<accession>A0AAV0R5A1</accession>
<organism evidence="1 2">
    <name type="scientific">Linum tenue</name>
    <dbReference type="NCBI Taxonomy" id="586396"/>
    <lineage>
        <taxon>Eukaryota</taxon>
        <taxon>Viridiplantae</taxon>
        <taxon>Streptophyta</taxon>
        <taxon>Embryophyta</taxon>
        <taxon>Tracheophyta</taxon>
        <taxon>Spermatophyta</taxon>
        <taxon>Magnoliopsida</taxon>
        <taxon>eudicotyledons</taxon>
        <taxon>Gunneridae</taxon>
        <taxon>Pentapetalae</taxon>
        <taxon>rosids</taxon>
        <taxon>fabids</taxon>
        <taxon>Malpighiales</taxon>
        <taxon>Linaceae</taxon>
        <taxon>Linum</taxon>
    </lineage>
</organism>
<evidence type="ECO:0000313" key="1">
    <source>
        <dbReference type="EMBL" id="CAI0551523.1"/>
    </source>
</evidence>
<gene>
    <name evidence="1" type="ORF">LITE_LOCUS46015</name>
</gene>
<keyword evidence="2" id="KW-1185">Reference proteome</keyword>
<proteinExistence type="predicted"/>
<protein>
    <submittedName>
        <fullName evidence="1">Uncharacterized protein</fullName>
    </submittedName>
</protein>